<dbReference type="PANTHER" id="PTHR12589:SF7">
    <property type="entry name" value="6-PYRUVOYL TETRAHYDROBIOPTERIN SYNTHASE"/>
    <property type="match status" value="1"/>
</dbReference>
<keyword evidence="8" id="KW-0456">Lyase</keyword>
<evidence type="ECO:0000256" key="8">
    <source>
        <dbReference type="ARBA" id="ARBA00023239"/>
    </source>
</evidence>
<evidence type="ECO:0000256" key="7">
    <source>
        <dbReference type="ARBA" id="ARBA00022833"/>
    </source>
</evidence>
<dbReference type="Proteomes" id="UP000316199">
    <property type="component" value="Unassembled WGS sequence"/>
</dbReference>
<dbReference type="GO" id="GO:0070497">
    <property type="term" value="F:6-carboxytetrahydropterin synthase activity"/>
    <property type="evidence" value="ECO:0007669"/>
    <property type="project" value="UniProtKB-EC"/>
</dbReference>
<dbReference type="Pfam" id="PF01242">
    <property type="entry name" value="PTPS"/>
    <property type="match status" value="1"/>
</dbReference>
<gene>
    <name evidence="11" type="ORF">EVA68_01735</name>
</gene>
<comment type="cofactor">
    <cofactor evidence="1">
        <name>Zn(2+)</name>
        <dbReference type="ChEBI" id="CHEBI:29105"/>
    </cofactor>
</comment>
<evidence type="ECO:0000256" key="10">
    <source>
        <dbReference type="ARBA" id="ARBA00048807"/>
    </source>
</evidence>
<dbReference type="UniPathway" id="UPA00391"/>
<keyword evidence="6" id="KW-0479">Metal-binding</keyword>
<evidence type="ECO:0000256" key="5">
    <source>
        <dbReference type="ARBA" id="ARBA00018141"/>
    </source>
</evidence>
<dbReference type="InterPro" id="IPR038418">
    <property type="entry name" value="6-PTP_synth/QueD_sf"/>
</dbReference>
<evidence type="ECO:0000256" key="4">
    <source>
        <dbReference type="ARBA" id="ARBA00012982"/>
    </source>
</evidence>
<keyword evidence="7" id="KW-0862">Zinc</keyword>
<comment type="catalytic activity">
    <reaction evidence="10">
        <text>7,8-dihydroneopterin 3'-triphosphate + H2O = 6-carboxy-5,6,7,8-tetrahydropterin + triphosphate + acetaldehyde + 2 H(+)</text>
        <dbReference type="Rhea" id="RHEA:27966"/>
        <dbReference type="ChEBI" id="CHEBI:15343"/>
        <dbReference type="ChEBI" id="CHEBI:15377"/>
        <dbReference type="ChEBI" id="CHEBI:15378"/>
        <dbReference type="ChEBI" id="CHEBI:18036"/>
        <dbReference type="ChEBI" id="CHEBI:58462"/>
        <dbReference type="ChEBI" id="CHEBI:61032"/>
        <dbReference type="EC" id="4.1.2.50"/>
    </reaction>
</comment>
<sequence>MSRYSRIEIRKQALNFSVAHFTIFSEKERENLHGHNFQVECEITAPVGEDGLVFDYGIIKKLLRQICDELDEHVILPSNSPHLRLEEGEEYTAAIFGNERLLFLPKDLIILPISNTTVEEFSHYILKLLVKHDEFSNKGIIEMTVKVSSSPGQSGCSSWKLT</sequence>
<evidence type="ECO:0000256" key="1">
    <source>
        <dbReference type="ARBA" id="ARBA00001947"/>
    </source>
</evidence>
<comment type="caution">
    <text evidence="11">The sequence shown here is derived from an EMBL/GenBank/DDBJ whole genome shotgun (WGS) entry which is preliminary data.</text>
</comment>
<dbReference type="Gene3D" id="3.30.479.10">
    <property type="entry name" value="6-pyruvoyl tetrahydropterin synthase/QueD"/>
    <property type="match status" value="1"/>
</dbReference>
<dbReference type="GO" id="GO:0046872">
    <property type="term" value="F:metal ion binding"/>
    <property type="evidence" value="ECO:0007669"/>
    <property type="project" value="UniProtKB-KW"/>
</dbReference>
<protein>
    <recommendedName>
        <fullName evidence="5">6-carboxy-5,6,7,8-tetrahydropterin synthase</fullName>
        <ecNumber evidence="4">4.1.2.50</ecNumber>
    </recommendedName>
    <alternativeName>
        <fullName evidence="9">Queuosine biosynthesis protein QueD</fullName>
    </alternativeName>
</protein>
<evidence type="ECO:0000256" key="2">
    <source>
        <dbReference type="ARBA" id="ARBA00005061"/>
    </source>
</evidence>
<accession>A0A520S4G2</accession>
<name>A0A520S4G2_9GAMM</name>
<organism evidence="11 12">
    <name type="scientific">OM182 bacterium</name>
    <dbReference type="NCBI Taxonomy" id="2510334"/>
    <lineage>
        <taxon>Bacteria</taxon>
        <taxon>Pseudomonadati</taxon>
        <taxon>Pseudomonadota</taxon>
        <taxon>Gammaproteobacteria</taxon>
        <taxon>OMG group</taxon>
        <taxon>OM182 clade</taxon>
    </lineage>
</organism>
<dbReference type="EC" id="4.1.2.50" evidence="4"/>
<dbReference type="EMBL" id="SHAG01000003">
    <property type="protein sequence ID" value="RZO77334.1"/>
    <property type="molecule type" value="Genomic_DNA"/>
</dbReference>
<evidence type="ECO:0000256" key="9">
    <source>
        <dbReference type="ARBA" id="ARBA00031449"/>
    </source>
</evidence>
<dbReference type="AlphaFoldDB" id="A0A520S4G2"/>
<dbReference type="SUPFAM" id="SSF55620">
    <property type="entry name" value="Tetrahydrobiopterin biosynthesis enzymes-like"/>
    <property type="match status" value="1"/>
</dbReference>
<dbReference type="PANTHER" id="PTHR12589">
    <property type="entry name" value="PYRUVOYL TETRAHYDROBIOPTERIN SYNTHASE"/>
    <property type="match status" value="1"/>
</dbReference>
<comment type="pathway">
    <text evidence="2">Purine metabolism; 7-cyano-7-deazaguanine biosynthesis.</text>
</comment>
<comment type="similarity">
    <text evidence="3">Belongs to the PTPS family. QueD subfamily.</text>
</comment>
<evidence type="ECO:0000256" key="3">
    <source>
        <dbReference type="ARBA" id="ARBA00008900"/>
    </source>
</evidence>
<evidence type="ECO:0000256" key="6">
    <source>
        <dbReference type="ARBA" id="ARBA00022723"/>
    </source>
</evidence>
<proteinExistence type="inferred from homology"/>
<evidence type="ECO:0000313" key="11">
    <source>
        <dbReference type="EMBL" id="RZO77334.1"/>
    </source>
</evidence>
<reference evidence="11 12" key="1">
    <citation type="submission" date="2019-02" db="EMBL/GenBank/DDBJ databases">
        <title>Prokaryotic population dynamics and viral predation in marine succession experiment using metagenomics: the confinement effect.</title>
        <authorList>
            <person name="Haro-Moreno J.M."/>
            <person name="Rodriguez-Valera F."/>
            <person name="Lopez-Perez M."/>
        </authorList>
    </citation>
    <scope>NUCLEOTIDE SEQUENCE [LARGE SCALE GENOMIC DNA]</scope>
    <source>
        <strain evidence="11">MED-G157</strain>
    </source>
</reference>
<dbReference type="InterPro" id="IPR007115">
    <property type="entry name" value="6-PTP_synth/QueD"/>
</dbReference>
<evidence type="ECO:0000313" key="12">
    <source>
        <dbReference type="Proteomes" id="UP000316199"/>
    </source>
</evidence>